<comment type="catalytic activity">
    <reaction evidence="5 6">
        <text>Hydrolysis of proteins to small peptides in the presence of ATP and magnesium. alpha-casein is the usual test substrate. In the absence of ATP, only oligopeptides shorter than five residues are hydrolyzed (such as succinyl-Leu-Tyr-|-NHMec, and Leu-Tyr-Leu-|-Tyr-Trp, in which cleavage of the -Tyr-|-Leu- and -Tyr-|-Trp bonds also occurs).</text>
        <dbReference type="EC" id="3.4.21.92"/>
    </reaction>
</comment>
<dbReference type="GO" id="GO:0004176">
    <property type="term" value="F:ATP-dependent peptidase activity"/>
    <property type="evidence" value="ECO:0007669"/>
    <property type="project" value="InterPro"/>
</dbReference>
<keyword evidence="2 5" id="KW-0645">Protease</keyword>
<feature type="active site" description="Nucleophile" evidence="5">
    <location>
        <position position="100"/>
    </location>
</feature>
<dbReference type="STRING" id="1618342.UY40_C0008G0004"/>
<dbReference type="HAMAP" id="MF_00444">
    <property type="entry name" value="ClpP"/>
    <property type="match status" value="1"/>
</dbReference>
<organism evidence="9 10">
    <name type="scientific">candidate division CPR1 bacterium GW2011_GWC1_49_13</name>
    <dbReference type="NCBI Taxonomy" id="1618342"/>
    <lineage>
        <taxon>Bacteria</taxon>
        <taxon>candidate division CPR1</taxon>
    </lineage>
</organism>
<dbReference type="EC" id="3.4.21.92" evidence="5"/>
<dbReference type="InterPro" id="IPR001907">
    <property type="entry name" value="ClpP"/>
</dbReference>
<dbReference type="GO" id="GO:0005737">
    <property type="term" value="C:cytoplasm"/>
    <property type="evidence" value="ECO:0007669"/>
    <property type="project" value="UniProtKB-SubCell"/>
</dbReference>
<protein>
    <recommendedName>
        <fullName evidence="5 7">ATP-dependent Clp protease proteolytic subunit</fullName>
        <ecNumber evidence="5">3.4.21.92</ecNumber>
    </recommendedName>
    <alternativeName>
        <fullName evidence="5">Endopeptidase Clp</fullName>
    </alternativeName>
</protein>
<dbReference type="NCBIfam" id="NF009205">
    <property type="entry name" value="PRK12553.1"/>
    <property type="match status" value="1"/>
</dbReference>
<gene>
    <name evidence="5" type="primary">clpP</name>
    <name evidence="9" type="ORF">UY40_C0008G0004</name>
</gene>
<dbReference type="GO" id="GO:0004252">
    <property type="term" value="F:serine-type endopeptidase activity"/>
    <property type="evidence" value="ECO:0007669"/>
    <property type="project" value="UniProtKB-UniRule"/>
</dbReference>
<evidence type="ECO:0000256" key="8">
    <source>
        <dbReference type="SAM" id="Phobius"/>
    </source>
</evidence>
<dbReference type="EMBL" id="LCPW01000008">
    <property type="protein sequence ID" value="KKW05777.1"/>
    <property type="molecule type" value="Genomic_DNA"/>
</dbReference>
<proteinExistence type="inferred from homology"/>
<evidence type="ECO:0000256" key="3">
    <source>
        <dbReference type="ARBA" id="ARBA00022801"/>
    </source>
</evidence>
<keyword evidence="3 5" id="KW-0378">Hydrolase</keyword>
<dbReference type="PATRIC" id="fig|1618342.3.peg.341"/>
<evidence type="ECO:0000313" key="9">
    <source>
        <dbReference type="EMBL" id="KKW05777.1"/>
    </source>
</evidence>
<evidence type="ECO:0000256" key="6">
    <source>
        <dbReference type="PROSITE-ProRule" id="PRU10085"/>
    </source>
</evidence>
<evidence type="ECO:0000256" key="4">
    <source>
        <dbReference type="ARBA" id="ARBA00022825"/>
    </source>
</evidence>
<evidence type="ECO:0000256" key="7">
    <source>
        <dbReference type="RuleBase" id="RU003567"/>
    </source>
</evidence>
<dbReference type="PROSITE" id="PS00381">
    <property type="entry name" value="CLP_PROTEASE_SER"/>
    <property type="match status" value="1"/>
</dbReference>
<dbReference type="GO" id="GO:0051117">
    <property type="term" value="F:ATPase binding"/>
    <property type="evidence" value="ECO:0007669"/>
    <property type="project" value="TreeGrafter"/>
</dbReference>
<comment type="similarity">
    <text evidence="1 5 7">Belongs to the peptidase S14 family.</text>
</comment>
<feature type="transmembrane region" description="Helical" evidence="8">
    <location>
        <begin position="31"/>
        <end position="53"/>
    </location>
</feature>
<dbReference type="InterPro" id="IPR023562">
    <property type="entry name" value="ClpP/TepA"/>
</dbReference>
<keyword evidence="8" id="KW-1133">Transmembrane helix</keyword>
<comment type="caution">
    <text evidence="9">The sequence shown here is derived from an EMBL/GenBank/DDBJ whole genome shotgun (WGS) entry which is preliminary data.</text>
</comment>
<evidence type="ECO:0000313" key="10">
    <source>
        <dbReference type="Proteomes" id="UP000034119"/>
    </source>
</evidence>
<dbReference type="Gene3D" id="3.90.226.10">
    <property type="entry name" value="2-enoyl-CoA Hydratase, Chain A, domain 1"/>
    <property type="match status" value="1"/>
</dbReference>
<dbReference type="InterPro" id="IPR018215">
    <property type="entry name" value="ClpP_Ser_AS"/>
</dbReference>
<dbReference type="SUPFAM" id="SSF52096">
    <property type="entry name" value="ClpP/crotonase"/>
    <property type="match status" value="1"/>
</dbReference>
<name>A0A0G1XT61_9BACT</name>
<feature type="active site" evidence="5">
    <location>
        <position position="125"/>
    </location>
</feature>
<dbReference type="FunFam" id="3.90.226.10:FF:000002">
    <property type="entry name" value="ATP-dependent Clp protease proteolytic subunit"/>
    <property type="match status" value="1"/>
</dbReference>
<dbReference type="AlphaFoldDB" id="A0A0G1XT61"/>
<dbReference type="NCBIfam" id="NF001368">
    <property type="entry name" value="PRK00277.1"/>
    <property type="match status" value="1"/>
</dbReference>
<dbReference type="GO" id="GO:0006515">
    <property type="term" value="P:protein quality control for misfolded or incompletely synthesized proteins"/>
    <property type="evidence" value="ECO:0007669"/>
    <property type="project" value="TreeGrafter"/>
</dbReference>
<evidence type="ECO:0000256" key="1">
    <source>
        <dbReference type="ARBA" id="ARBA00007039"/>
    </source>
</evidence>
<feature type="active site" evidence="6">
    <location>
        <position position="100"/>
    </location>
</feature>
<comment type="subcellular location">
    <subcellularLocation>
        <location evidence="5">Cytoplasm</location>
    </subcellularLocation>
</comment>
<keyword evidence="8" id="KW-0812">Transmembrane</keyword>
<keyword evidence="4 5" id="KW-0720">Serine protease</keyword>
<dbReference type="Proteomes" id="UP000034119">
    <property type="component" value="Unassembled WGS sequence"/>
</dbReference>
<keyword evidence="8" id="KW-0472">Membrane</keyword>
<evidence type="ECO:0000256" key="5">
    <source>
        <dbReference type="HAMAP-Rule" id="MF_00444"/>
    </source>
</evidence>
<dbReference type="GO" id="GO:0009368">
    <property type="term" value="C:endopeptidase Clp complex"/>
    <property type="evidence" value="ECO:0007669"/>
    <property type="project" value="TreeGrafter"/>
</dbReference>
<dbReference type="Pfam" id="PF00574">
    <property type="entry name" value="CLP_protease"/>
    <property type="match status" value="1"/>
</dbReference>
<reference evidence="9 10" key="1">
    <citation type="journal article" date="2015" name="Nature">
        <title>rRNA introns, odd ribosomes, and small enigmatic genomes across a large radiation of phyla.</title>
        <authorList>
            <person name="Brown C.T."/>
            <person name="Hug L.A."/>
            <person name="Thomas B.C."/>
            <person name="Sharon I."/>
            <person name="Castelle C.J."/>
            <person name="Singh A."/>
            <person name="Wilkins M.J."/>
            <person name="Williams K.H."/>
            <person name="Banfield J.F."/>
        </authorList>
    </citation>
    <scope>NUCLEOTIDE SEQUENCE [LARGE SCALE GENOMIC DNA]</scope>
</reference>
<accession>A0A0G1XT61</accession>
<dbReference type="PANTHER" id="PTHR10381">
    <property type="entry name" value="ATP-DEPENDENT CLP PROTEASE PROTEOLYTIC SUBUNIT"/>
    <property type="match status" value="1"/>
</dbReference>
<evidence type="ECO:0000256" key="2">
    <source>
        <dbReference type="ARBA" id="ARBA00022670"/>
    </source>
</evidence>
<dbReference type="InterPro" id="IPR029045">
    <property type="entry name" value="ClpP/crotonase-like_dom_sf"/>
</dbReference>
<comment type="subunit">
    <text evidence="5">Fourteen ClpP subunits assemble into 2 heptameric rings which stack back to back to give a disk-like structure with a central cavity, resembling the structure of eukaryotic proteasomes.</text>
</comment>
<sequence>MPEYPVPYITEQTPRGERISDIFSRLLSERIIFLMGPISSTLANIVIAQLLLLQQQDPKKEIKMYINSPGGEAYAAFAIYDTMQQLSNPVSTIAVGVAASAATMILAAGTPGKRAALEHTLVHMHQPLGEAGGQASDIEITAREILRLKDLYAEILAKHAGKKKESLLHDIDRDVNMTPEEAKKYGLIDKIIK</sequence>
<comment type="function">
    <text evidence="5">Cleaves peptides in various proteins in a process that requires ATP hydrolysis. Has a chymotrypsin-like activity. Plays a major role in the degradation of misfolded proteins.</text>
</comment>
<dbReference type="CDD" id="cd07017">
    <property type="entry name" value="S14_ClpP_2"/>
    <property type="match status" value="1"/>
</dbReference>
<dbReference type="PRINTS" id="PR00127">
    <property type="entry name" value="CLPPROTEASEP"/>
</dbReference>
<keyword evidence="5" id="KW-0963">Cytoplasm</keyword>
<dbReference type="PANTHER" id="PTHR10381:SF11">
    <property type="entry name" value="ATP-DEPENDENT CLP PROTEASE PROTEOLYTIC SUBUNIT, MITOCHONDRIAL"/>
    <property type="match status" value="1"/>
</dbReference>